<dbReference type="GO" id="GO:0016298">
    <property type="term" value="F:lipase activity"/>
    <property type="evidence" value="ECO:0007669"/>
    <property type="project" value="InterPro"/>
</dbReference>
<dbReference type="EMBL" id="LNIX01000001">
    <property type="protein sequence ID" value="OXA62019.1"/>
    <property type="molecule type" value="Genomic_DNA"/>
</dbReference>
<evidence type="ECO:0000259" key="6">
    <source>
        <dbReference type="Pfam" id="PF00151"/>
    </source>
</evidence>
<dbReference type="Proteomes" id="UP000198287">
    <property type="component" value="Unassembled WGS sequence"/>
</dbReference>
<evidence type="ECO:0000256" key="4">
    <source>
        <dbReference type="RuleBase" id="RU004262"/>
    </source>
</evidence>
<comment type="caution">
    <text evidence="7">The sequence shown here is derived from an EMBL/GenBank/DDBJ whole genome shotgun (WGS) entry which is preliminary data.</text>
</comment>
<evidence type="ECO:0000313" key="7">
    <source>
        <dbReference type="EMBL" id="OXA62019.1"/>
    </source>
</evidence>
<dbReference type="Pfam" id="PF00151">
    <property type="entry name" value="Lipase"/>
    <property type="match status" value="1"/>
</dbReference>
<evidence type="ECO:0000256" key="3">
    <source>
        <dbReference type="ARBA" id="ARBA00022525"/>
    </source>
</evidence>
<dbReference type="PANTHER" id="PTHR11610:SF104">
    <property type="entry name" value="AGAP010328-PA"/>
    <property type="match status" value="1"/>
</dbReference>
<accession>A0A226EWV3</accession>
<keyword evidence="8" id="KW-1185">Reference proteome</keyword>
<organism evidence="7 8">
    <name type="scientific">Folsomia candida</name>
    <name type="common">Springtail</name>
    <dbReference type="NCBI Taxonomy" id="158441"/>
    <lineage>
        <taxon>Eukaryota</taxon>
        <taxon>Metazoa</taxon>
        <taxon>Ecdysozoa</taxon>
        <taxon>Arthropoda</taxon>
        <taxon>Hexapoda</taxon>
        <taxon>Collembola</taxon>
        <taxon>Entomobryomorpha</taxon>
        <taxon>Isotomoidea</taxon>
        <taxon>Isotomidae</taxon>
        <taxon>Proisotominae</taxon>
        <taxon>Folsomia</taxon>
    </lineage>
</organism>
<name>A0A226EWV3_FOLCA</name>
<dbReference type="SUPFAM" id="SSF53474">
    <property type="entry name" value="alpha/beta-Hydrolases"/>
    <property type="match status" value="1"/>
</dbReference>
<keyword evidence="3" id="KW-0964">Secreted</keyword>
<gene>
    <name evidence="7" type="ORF">Fcan01_03802</name>
</gene>
<evidence type="ECO:0000256" key="5">
    <source>
        <dbReference type="SAM" id="SignalP"/>
    </source>
</evidence>
<dbReference type="Gene3D" id="2.60.270.50">
    <property type="match status" value="1"/>
</dbReference>
<keyword evidence="5" id="KW-0732">Signal</keyword>
<dbReference type="InterPro" id="IPR013818">
    <property type="entry name" value="Lipase"/>
</dbReference>
<protein>
    <submittedName>
        <fullName evidence="7">Pancreatic lipase-related protein 2</fullName>
    </submittedName>
</protein>
<dbReference type="Gene3D" id="3.40.50.1820">
    <property type="entry name" value="alpha/beta hydrolase"/>
    <property type="match status" value="1"/>
</dbReference>
<dbReference type="InterPro" id="IPR000734">
    <property type="entry name" value="TAG_lipase"/>
</dbReference>
<evidence type="ECO:0000313" key="8">
    <source>
        <dbReference type="Proteomes" id="UP000198287"/>
    </source>
</evidence>
<sequence>MRPLLLLTIVIPLLGIVNAAITATDPASELQLLNHVMLPFVGEDLRAFLNPPENFSPSDNPDDVYFFLYNNPMAINQFEKIEFYDRASIQSLHWYKDAPVKILIHGFTQSQNSSMPAMIKNAYLERMRQTDEKFNIICVDWGRLAGSLKSTILPIYTRATRNVEPAGKRVGELIARLVELGIVTPEKVHVIGFSLGAHVAGMAGSTVQSLTGQSIGRLTGLDPAGPLFYADIPNLTGRTLVKEDAHFVDIIHTSWGSYGIAKKIGDADFYPNFGVLPIQTQPYCLVAIANQRPLQVCSHNMAPVFYSMSILRDLNACQCKSFLEYKTFCRRVCYQPATFGEDWETTNTGDYYIFIPSRLFYEQEEQQQQPMLRGSYDNTKMDIINAMPEVEEEEEEHNELMRESNSKQMNVKSSGRLIGMQVTPINLDEVVILNNMRNSQDGYLFWSGLIVPNQATTILVPEILREKFMTETSKITSRIVHFDPVDMQVSEKATIIRTNRVRAVESLATNLSTPLTPTAQRRLPQIFTTASFPEKRYTFVIIYNTLGETFRLQQTTCSTGIWSRDYLPESEIKPHSTTIYRVESQGFLTGVTDCIAHYGTMDGMTSFRLSTSTPFTGTNQARGVTSDDSFQIRSSVGRLHNNMARFVIY</sequence>
<dbReference type="OrthoDB" id="199913at2759"/>
<comment type="similarity">
    <text evidence="2 4">Belongs to the AB hydrolase superfamily. Lipase family.</text>
</comment>
<proteinExistence type="inferred from homology"/>
<feature type="domain" description="Lipase" evidence="6">
    <location>
        <begin position="62"/>
        <end position="335"/>
    </location>
</feature>
<dbReference type="InterPro" id="IPR029058">
    <property type="entry name" value="AB_hydrolase_fold"/>
</dbReference>
<dbReference type="GO" id="GO:0016042">
    <property type="term" value="P:lipid catabolic process"/>
    <property type="evidence" value="ECO:0007669"/>
    <property type="project" value="TreeGrafter"/>
</dbReference>
<dbReference type="AlphaFoldDB" id="A0A226EWV3"/>
<comment type="subcellular location">
    <subcellularLocation>
        <location evidence="1">Secreted</location>
    </subcellularLocation>
</comment>
<evidence type="ECO:0000256" key="2">
    <source>
        <dbReference type="ARBA" id="ARBA00010701"/>
    </source>
</evidence>
<dbReference type="PANTHER" id="PTHR11610">
    <property type="entry name" value="LIPASE"/>
    <property type="match status" value="1"/>
</dbReference>
<dbReference type="STRING" id="158441.A0A226EWV3"/>
<feature type="signal peptide" evidence="5">
    <location>
        <begin position="1"/>
        <end position="19"/>
    </location>
</feature>
<reference evidence="7 8" key="1">
    <citation type="submission" date="2015-12" db="EMBL/GenBank/DDBJ databases">
        <title>The genome of Folsomia candida.</title>
        <authorList>
            <person name="Faddeeva A."/>
            <person name="Derks M.F."/>
            <person name="Anvar Y."/>
            <person name="Smit S."/>
            <person name="Van Straalen N."/>
            <person name="Roelofs D."/>
        </authorList>
    </citation>
    <scope>NUCLEOTIDE SEQUENCE [LARGE SCALE GENOMIC DNA]</scope>
    <source>
        <strain evidence="7 8">VU population</strain>
        <tissue evidence="7">Whole body</tissue>
    </source>
</reference>
<feature type="chain" id="PRO_5013393593" evidence="5">
    <location>
        <begin position="20"/>
        <end position="649"/>
    </location>
</feature>
<dbReference type="GO" id="GO:0005615">
    <property type="term" value="C:extracellular space"/>
    <property type="evidence" value="ECO:0007669"/>
    <property type="project" value="TreeGrafter"/>
</dbReference>
<evidence type="ECO:0000256" key="1">
    <source>
        <dbReference type="ARBA" id="ARBA00004613"/>
    </source>
</evidence>
<dbReference type="GO" id="GO:0017171">
    <property type="term" value="F:serine hydrolase activity"/>
    <property type="evidence" value="ECO:0007669"/>
    <property type="project" value="TreeGrafter"/>
</dbReference>